<dbReference type="GeneID" id="115975634"/>
<sequence length="445" mass="49162">MQWVTSAQAQVHVQDASTTPTMMTTSPQPSYHQPTSVEEVRTLWIGDLQYWVDENYLHNCFAHTGEVISIKIIRNKITGQPEGYGFVEFVSHAAAERILQSHNGTQMPGTEQTFRLNWASFGIGERRPDAGPEHSIFVGDLAPDVTDYLLQETFRVNYPSVRGAKVVTDPNTGRSKGYGFVKFSDEAERNRAMTEMNGLYCSTRPMRISAATPKKTTAFQPYATPKVYSVAAAYPTPAPAVLTAENYDVNNTTIFVGNLDPNVTEEELKQTFLQFGEIAYVKIPVGKGCGFVQFGTRASADEAIQKMQGKMIGQQIIRISWGRSPTAKQDVPGSWGQQADPSQWSAYYGYGQGYEAYAYGATQDPSLYAYNSYGGYANYPQQVEGVQDMAAMTGAMPAVDQREELYDPLATPDVDKLNAAYLSIHGSTILGRPLWQKTSSLSQQT</sequence>
<dbReference type="InterPro" id="IPR000504">
    <property type="entry name" value="RRM_dom"/>
</dbReference>
<keyword evidence="4" id="KW-0677">Repeat</keyword>
<dbReference type="InterPro" id="IPR050825">
    <property type="entry name" value="RBM42_RBP45_47-like"/>
</dbReference>
<dbReference type="InterPro" id="IPR012677">
    <property type="entry name" value="Nucleotide-bd_a/b_plait_sf"/>
</dbReference>
<dbReference type="SMART" id="SM00360">
    <property type="entry name" value="RRM"/>
    <property type="match status" value="3"/>
</dbReference>
<dbReference type="CDD" id="cd12345">
    <property type="entry name" value="RRM2_SECp43_like"/>
    <property type="match status" value="1"/>
</dbReference>
<dbReference type="EnsemblPlants" id="QL01p004975:mrna">
    <property type="protein sequence ID" value="QL01p004975:mrna"/>
    <property type="gene ID" value="QL01p004975"/>
</dbReference>
<dbReference type="GO" id="GO:0005829">
    <property type="term" value="C:cytosol"/>
    <property type="evidence" value="ECO:0007669"/>
    <property type="project" value="TreeGrafter"/>
</dbReference>
<dbReference type="InParanoid" id="A0A7N2QX11"/>
<comment type="similarity">
    <text evidence="8">Belongs to the polyadenylate-binding RBP47 family.</text>
</comment>
<dbReference type="AlphaFoldDB" id="A0A7N2QX11"/>
<dbReference type="SUPFAM" id="SSF54928">
    <property type="entry name" value="RNA-binding domain, RBD"/>
    <property type="match status" value="3"/>
</dbReference>
<keyword evidence="14" id="KW-1185">Reference proteome</keyword>
<feature type="domain" description="RRM" evidence="12">
    <location>
        <begin position="252"/>
        <end position="324"/>
    </location>
</feature>
<evidence type="ECO:0000256" key="2">
    <source>
        <dbReference type="ARBA" id="ARBA00004463"/>
    </source>
</evidence>
<evidence type="ECO:0000256" key="3">
    <source>
        <dbReference type="ARBA" id="ARBA00022664"/>
    </source>
</evidence>
<evidence type="ECO:0000256" key="4">
    <source>
        <dbReference type="ARBA" id="ARBA00022737"/>
    </source>
</evidence>
<protein>
    <recommendedName>
        <fullName evidence="12">RRM domain-containing protein</fullName>
    </recommendedName>
</protein>
<evidence type="ECO:0000256" key="11">
    <source>
        <dbReference type="SAM" id="MobiDB-lite"/>
    </source>
</evidence>
<keyword evidence="3" id="KW-0507">mRNA processing</keyword>
<dbReference type="CDD" id="cd12344">
    <property type="entry name" value="RRM1_SECp43_like"/>
    <property type="match status" value="1"/>
</dbReference>
<dbReference type="FunFam" id="3.30.70.330:FF:000144">
    <property type="entry name" value="Polyadenylate-binding protein RBP47B"/>
    <property type="match status" value="1"/>
</dbReference>
<feature type="domain" description="RRM" evidence="12">
    <location>
        <begin position="41"/>
        <end position="121"/>
    </location>
</feature>
<proteinExistence type="inferred from homology"/>
<feature type="domain" description="RRM" evidence="12">
    <location>
        <begin position="134"/>
        <end position="213"/>
    </location>
</feature>
<keyword evidence="6" id="KW-0539">Nucleus</keyword>
<dbReference type="PROSITE" id="PS50102">
    <property type="entry name" value="RRM"/>
    <property type="match status" value="3"/>
</dbReference>
<organism evidence="13 14">
    <name type="scientific">Quercus lobata</name>
    <name type="common">Valley oak</name>
    <dbReference type="NCBI Taxonomy" id="97700"/>
    <lineage>
        <taxon>Eukaryota</taxon>
        <taxon>Viridiplantae</taxon>
        <taxon>Streptophyta</taxon>
        <taxon>Embryophyta</taxon>
        <taxon>Tracheophyta</taxon>
        <taxon>Spermatophyta</taxon>
        <taxon>Magnoliopsida</taxon>
        <taxon>eudicotyledons</taxon>
        <taxon>Gunneridae</taxon>
        <taxon>Pentapetalae</taxon>
        <taxon>rosids</taxon>
        <taxon>fabids</taxon>
        <taxon>Fagales</taxon>
        <taxon>Fagaceae</taxon>
        <taxon>Quercus</taxon>
    </lineage>
</organism>
<comment type="subcellular location">
    <subcellularLocation>
        <location evidence="2">Cytoplasmic granule</location>
    </subcellularLocation>
    <subcellularLocation>
        <location evidence="1">Nucleus</location>
    </subcellularLocation>
</comment>
<accession>A0A7N2QX11</accession>
<dbReference type="FunFam" id="3.30.70.330:FF:000103">
    <property type="entry name" value="Polyadenylate-binding protein RBP47B"/>
    <property type="match status" value="1"/>
</dbReference>
<evidence type="ECO:0000256" key="1">
    <source>
        <dbReference type="ARBA" id="ARBA00004123"/>
    </source>
</evidence>
<evidence type="ECO:0000256" key="7">
    <source>
        <dbReference type="ARBA" id="ARBA00057395"/>
    </source>
</evidence>
<dbReference type="FunFam" id="3.30.70.330:FF:000405">
    <property type="entry name" value="polyadenylate-binding protein RBP45"/>
    <property type="match status" value="1"/>
</dbReference>
<gene>
    <name evidence="13" type="primary">LOC115975634</name>
</gene>
<feature type="compositionally biased region" description="Low complexity" evidence="11">
    <location>
        <begin position="17"/>
        <end position="27"/>
    </location>
</feature>
<dbReference type="Gene3D" id="3.30.70.330">
    <property type="match status" value="3"/>
</dbReference>
<comment type="subunit">
    <text evidence="9">Interacts with the poly(A) tail of mRNA in nucleus.</text>
</comment>
<dbReference type="FunCoup" id="A0A7N2QX11">
    <property type="interactions" value="1504"/>
</dbReference>
<evidence type="ECO:0000313" key="13">
    <source>
        <dbReference type="EnsemblPlants" id="QL01p004975:mrna"/>
    </source>
</evidence>
<dbReference type="GO" id="GO:0003729">
    <property type="term" value="F:mRNA binding"/>
    <property type="evidence" value="ECO:0007669"/>
    <property type="project" value="InterPro"/>
</dbReference>
<dbReference type="PANTHER" id="PTHR47640">
    <property type="entry name" value="TRNA SELENOCYSTEINE 1-ASSOCIATED PROTEIN 1-RELATED-RELATED"/>
    <property type="match status" value="1"/>
</dbReference>
<dbReference type="Gramene" id="QL01p004975:mrna">
    <property type="protein sequence ID" value="QL01p004975:mrna"/>
    <property type="gene ID" value="QL01p004975"/>
</dbReference>
<evidence type="ECO:0000313" key="14">
    <source>
        <dbReference type="Proteomes" id="UP000594261"/>
    </source>
</evidence>
<evidence type="ECO:0000256" key="10">
    <source>
        <dbReference type="PROSITE-ProRule" id="PRU00176"/>
    </source>
</evidence>
<evidence type="ECO:0000256" key="9">
    <source>
        <dbReference type="ARBA" id="ARBA00063471"/>
    </source>
</evidence>
<reference evidence="13 14" key="1">
    <citation type="journal article" date="2016" name="G3 (Bethesda)">
        <title>First Draft Assembly and Annotation of the Genome of a California Endemic Oak Quercus lobata Nee (Fagaceae).</title>
        <authorList>
            <person name="Sork V.L."/>
            <person name="Fitz-Gibbon S.T."/>
            <person name="Puiu D."/>
            <person name="Crepeau M."/>
            <person name="Gugger P.F."/>
            <person name="Sherman R."/>
            <person name="Stevens K."/>
            <person name="Langley C.H."/>
            <person name="Pellegrini M."/>
            <person name="Salzberg S.L."/>
        </authorList>
    </citation>
    <scope>NUCLEOTIDE SEQUENCE [LARGE SCALE GENOMIC DNA]</scope>
    <source>
        <strain evidence="13 14">cv. SW786</strain>
    </source>
</reference>
<keyword evidence="5 10" id="KW-0694">RNA-binding</keyword>
<evidence type="ECO:0000259" key="12">
    <source>
        <dbReference type="PROSITE" id="PS50102"/>
    </source>
</evidence>
<reference evidence="13" key="2">
    <citation type="submission" date="2021-01" db="UniProtKB">
        <authorList>
            <consortium name="EnsemblPlants"/>
        </authorList>
    </citation>
    <scope>IDENTIFICATION</scope>
</reference>
<dbReference type="InterPro" id="IPR035979">
    <property type="entry name" value="RBD_domain_sf"/>
</dbReference>
<comment type="function">
    <text evidence="7">Heterogeneous nuclear ribonucleoprotein (hnRNP)-protein binding the poly(A) tail of mRNA and probably involved in some steps of pre-mRNA maturation.</text>
</comment>
<evidence type="ECO:0000256" key="8">
    <source>
        <dbReference type="ARBA" id="ARBA00061069"/>
    </source>
</evidence>
<evidence type="ECO:0000256" key="6">
    <source>
        <dbReference type="ARBA" id="ARBA00023242"/>
    </source>
</evidence>
<dbReference type="OMA" id="YVKIPAN"/>
<dbReference type="Pfam" id="PF00076">
    <property type="entry name" value="RRM_1"/>
    <property type="match status" value="3"/>
</dbReference>
<dbReference type="GO" id="GO:0005634">
    <property type="term" value="C:nucleus"/>
    <property type="evidence" value="ECO:0007669"/>
    <property type="project" value="UniProtKB-SubCell"/>
</dbReference>
<name>A0A7N2QX11_QUELO</name>
<dbReference type="OrthoDB" id="446113at2759"/>
<dbReference type="Proteomes" id="UP000594261">
    <property type="component" value="Chromosome 1"/>
</dbReference>
<dbReference type="GO" id="GO:0006397">
    <property type="term" value="P:mRNA processing"/>
    <property type="evidence" value="ECO:0007669"/>
    <property type="project" value="UniProtKB-KW"/>
</dbReference>
<dbReference type="RefSeq" id="XP_030952369.1">
    <property type="nucleotide sequence ID" value="XM_031096509.1"/>
</dbReference>
<evidence type="ECO:0000256" key="5">
    <source>
        <dbReference type="ARBA" id="ARBA00022884"/>
    </source>
</evidence>
<dbReference type="PANTHER" id="PTHR47640:SF10">
    <property type="entry name" value="TRNA SELENOCYSTEINE 1-ASSOCIATED PROTEIN 1-RELATED"/>
    <property type="match status" value="1"/>
</dbReference>
<feature type="region of interest" description="Disordered" evidence="11">
    <location>
        <begin position="14"/>
        <end position="33"/>
    </location>
</feature>
<dbReference type="EMBL" id="LRBV02000001">
    <property type="status" value="NOT_ANNOTATED_CDS"/>
    <property type="molecule type" value="Genomic_DNA"/>
</dbReference>